<dbReference type="EMBL" id="GGEC01060532">
    <property type="protein sequence ID" value="MBX41016.1"/>
    <property type="molecule type" value="Transcribed_RNA"/>
</dbReference>
<reference evidence="1" key="1">
    <citation type="submission" date="2018-02" db="EMBL/GenBank/DDBJ databases">
        <title>Rhizophora mucronata_Transcriptome.</title>
        <authorList>
            <person name="Meera S.P."/>
            <person name="Sreeshan A."/>
            <person name="Augustine A."/>
        </authorList>
    </citation>
    <scope>NUCLEOTIDE SEQUENCE</scope>
    <source>
        <tissue evidence="1">Leaf</tissue>
    </source>
</reference>
<proteinExistence type="predicted"/>
<sequence length="38" mass="4711">MGSRYLTSQRTIRRDKSIWRKKKNSARTNTNCMFWFEL</sequence>
<evidence type="ECO:0000313" key="1">
    <source>
        <dbReference type="EMBL" id="MBX41016.1"/>
    </source>
</evidence>
<protein>
    <submittedName>
        <fullName evidence="1">Uncharacterized protein</fullName>
    </submittedName>
</protein>
<accession>A0A2P2NEU6</accession>
<dbReference type="AlphaFoldDB" id="A0A2P2NEU6"/>
<name>A0A2P2NEU6_RHIMU</name>
<organism evidence="1">
    <name type="scientific">Rhizophora mucronata</name>
    <name type="common">Asiatic mangrove</name>
    <dbReference type="NCBI Taxonomy" id="61149"/>
    <lineage>
        <taxon>Eukaryota</taxon>
        <taxon>Viridiplantae</taxon>
        <taxon>Streptophyta</taxon>
        <taxon>Embryophyta</taxon>
        <taxon>Tracheophyta</taxon>
        <taxon>Spermatophyta</taxon>
        <taxon>Magnoliopsida</taxon>
        <taxon>eudicotyledons</taxon>
        <taxon>Gunneridae</taxon>
        <taxon>Pentapetalae</taxon>
        <taxon>rosids</taxon>
        <taxon>fabids</taxon>
        <taxon>Malpighiales</taxon>
        <taxon>Rhizophoraceae</taxon>
        <taxon>Rhizophora</taxon>
    </lineage>
</organism>